<gene>
    <name evidence="8" type="ORF">GJU42_18600</name>
    <name evidence="9" type="ORF">SAMN06265349_10182</name>
</gene>
<evidence type="ECO:0000313" key="10">
    <source>
        <dbReference type="Proteomes" id="UP000317289"/>
    </source>
</evidence>
<accession>A0A521AF79</accession>
<dbReference type="Gene3D" id="1.20.1740.10">
    <property type="entry name" value="Amino acid/polyamine transporter I"/>
    <property type="match status" value="1"/>
</dbReference>
<feature type="transmembrane region" description="Helical" evidence="7">
    <location>
        <begin position="117"/>
        <end position="137"/>
    </location>
</feature>
<dbReference type="AlphaFoldDB" id="A0A521AF79"/>
<evidence type="ECO:0000256" key="4">
    <source>
        <dbReference type="ARBA" id="ARBA00022989"/>
    </source>
</evidence>
<name>A0A521AF79_9FLAO</name>
<feature type="transmembrane region" description="Helical" evidence="7">
    <location>
        <begin position="346"/>
        <end position="369"/>
    </location>
</feature>
<dbReference type="EMBL" id="FXTA01000001">
    <property type="protein sequence ID" value="SMO33350.1"/>
    <property type="molecule type" value="Genomic_DNA"/>
</dbReference>
<keyword evidence="6" id="KW-0175">Coiled coil</keyword>
<dbReference type="EMBL" id="WKKG01000010">
    <property type="protein sequence ID" value="MRX69987.1"/>
    <property type="molecule type" value="Genomic_DNA"/>
</dbReference>
<dbReference type="Proteomes" id="UP000317289">
    <property type="component" value="Unassembled WGS sequence"/>
</dbReference>
<keyword evidence="2" id="KW-1003">Cell membrane</keyword>
<dbReference type="Pfam" id="PF13520">
    <property type="entry name" value="AA_permease_2"/>
    <property type="match status" value="1"/>
</dbReference>
<comment type="subcellular location">
    <subcellularLocation>
        <location evidence="1">Cell membrane</location>
        <topology evidence="1">Multi-pass membrane protein</topology>
    </subcellularLocation>
</comment>
<feature type="transmembrane region" description="Helical" evidence="7">
    <location>
        <begin position="144"/>
        <end position="169"/>
    </location>
</feature>
<reference evidence="8 11" key="2">
    <citation type="submission" date="2019-11" db="EMBL/GenBank/DDBJ databases">
        <title>Flavobacterium resistens genome.</title>
        <authorList>
            <person name="Wilson V.M."/>
            <person name="Newman J.D."/>
        </authorList>
    </citation>
    <scope>NUCLEOTIDE SEQUENCE [LARGE SCALE GENOMIC DNA]</scope>
    <source>
        <strain evidence="8 11">DSM 19382</strain>
    </source>
</reference>
<dbReference type="InterPro" id="IPR002293">
    <property type="entry name" value="AA/rel_permease1"/>
</dbReference>
<sequence length="580" mass="64543">MKEIVHKKLNQLQATAICGNDISSSCLYVSALTILYAGQYAWISLLIVAVVLFLFRKIYGEVVGAIPLNGGAYNVLLNTSTKRLASVAATLTVLSYMATAVISASEGMHYLHGIFEGLNITIATVVILIIFTCLAILGIGESAFVAVIIFVTHITTLTLLVLASVWFLLYNGLETFHVNWQTPLATGSIKTALFLGFSAAMLGISGFESSANFVEEQEQGIFPKTLRNMWAIVSFFNPVIAILLISVIPLTEVGENKESLLAHLGETTGGSWLAWLISIDAVLVLCGAVLTSFVGVSGLLNRMTLDRILPNYFLKQNKRGSHYRIVISFLILCISVLFATKGHLESLAGVYTFSFLAVMALFGIGNLLLKFKRRKLPRPERARGIAVVTAVIFVIAAFIGNMELNINSFYTFLKYMIPSLLFIGIMLNRVILIKLLIEALEYFYQPLRRMVILSNRYLQNLSLKINSQEFVFFTKGDDIAILNKVLQYVENNETTKKLKIVHVKKDEESNNALKKDLEVLDRAYDDIDIEYLEIKGEFGPEMIDELSKKWNIPKNFMFIASPGNKFSYRVSDLGGVRLIM</sequence>
<feature type="transmembrane region" description="Helical" evidence="7">
    <location>
        <begin position="381"/>
        <end position="400"/>
    </location>
</feature>
<reference evidence="9 10" key="1">
    <citation type="submission" date="2017-05" db="EMBL/GenBank/DDBJ databases">
        <authorList>
            <person name="Varghese N."/>
            <person name="Submissions S."/>
        </authorList>
    </citation>
    <scope>NUCLEOTIDE SEQUENCE [LARGE SCALE GENOMIC DNA]</scope>
    <source>
        <strain evidence="9 10">DSM 19382</strain>
    </source>
</reference>
<feature type="coiled-coil region" evidence="6">
    <location>
        <begin position="503"/>
        <end position="530"/>
    </location>
</feature>
<feature type="transmembrane region" description="Helical" evidence="7">
    <location>
        <begin position="228"/>
        <end position="251"/>
    </location>
</feature>
<keyword evidence="4 7" id="KW-1133">Transmembrane helix</keyword>
<dbReference type="GO" id="GO:0022857">
    <property type="term" value="F:transmembrane transporter activity"/>
    <property type="evidence" value="ECO:0007669"/>
    <property type="project" value="InterPro"/>
</dbReference>
<keyword evidence="5 7" id="KW-0472">Membrane</keyword>
<evidence type="ECO:0000256" key="7">
    <source>
        <dbReference type="SAM" id="Phobius"/>
    </source>
</evidence>
<feature type="transmembrane region" description="Helical" evidence="7">
    <location>
        <begin position="321"/>
        <end position="340"/>
    </location>
</feature>
<dbReference type="Proteomes" id="UP000468990">
    <property type="component" value="Unassembled WGS sequence"/>
</dbReference>
<feature type="transmembrane region" description="Helical" evidence="7">
    <location>
        <begin position="84"/>
        <end position="105"/>
    </location>
</feature>
<evidence type="ECO:0000256" key="3">
    <source>
        <dbReference type="ARBA" id="ARBA00022692"/>
    </source>
</evidence>
<feature type="transmembrane region" description="Helical" evidence="7">
    <location>
        <begin position="271"/>
        <end position="300"/>
    </location>
</feature>
<feature type="transmembrane region" description="Helical" evidence="7">
    <location>
        <begin position="34"/>
        <end position="55"/>
    </location>
</feature>
<dbReference type="GO" id="GO:0005886">
    <property type="term" value="C:plasma membrane"/>
    <property type="evidence" value="ECO:0007669"/>
    <property type="project" value="UniProtKB-SubCell"/>
</dbReference>
<feature type="transmembrane region" description="Helical" evidence="7">
    <location>
        <begin position="420"/>
        <end position="440"/>
    </location>
</feature>
<proteinExistence type="predicted"/>
<feature type="transmembrane region" description="Helical" evidence="7">
    <location>
        <begin position="189"/>
        <end position="207"/>
    </location>
</feature>
<dbReference type="OrthoDB" id="860831at2"/>
<evidence type="ECO:0000313" key="9">
    <source>
        <dbReference type="EMBL" id="SMO33350.1"/>
    </source>
</evidence>
<evidence type="ECO:0000256" key="2">
    <source>
        <dbReference type="ARBA" id="ARBA00022475"/>
    </source>
</evidence>
<protein>
    <submittedName>
        <fullName evidence="8">Amino acid permease</fullName>
    </submittedName>
    <submittedName>
        <fullName evidence="9">Amino acid/polyamine/organocation transporter, APC superfamily</fullName>
    </submittedName>
</protein>
<dbReference type="PANTHER" id="PTHR42770:SF11">
    <property type="entry name" value="INNER MEMBRANE TRANSPORT PROTEIN YBAT"/>
    <property type="match status" value="1"/>
</dbReference>
<dbReference type="RefSeq" id="WP_142448756.1">
    <property type="nucleotide sequence ID" value="NZ_FXTA01000001.1"/>
</dbReference>
<evidence type="ECO:0000256" key="5">
    <source>
        <dbReference type="ARBA" id="ARBA00023136"/>
    </source>
</evidence>
<keyword evidence="11" id="KW-1185">Reference proteome</keyword>
<evidence type="ECO:0000256" key="1">
    <source>
        <dbReference type="ARBA" id="ARBA00004651"/>
    </source>
</evidence>
<organism evidence="9 10">
    <name type="scientific">Flavobacterium resistens</name>
    <dbReference type="NCBI Taxonomy" id="443612"/>
    <lineage>
        <taxon>Bacteria</taxon>
        <taxon>Pseudomonadati</taxon>
        <taxon>Bacteroidota</taxon>
        <taxon>Flavobacteriia</taxon>
        <taxon>Flavobacteriales</taxon>
        <taxon>Flavobacteriaceae</taxon>
        <taxon>Flavobacterium</taxon>
    </lineage>
</organism>
<keyword evidence="3 7" id="KW-0812">Transmembrane</keyword>
<dbReference type="InterPro" id="IPR050367">
    <property type="entry name" value="APC_superfamily"/>
</dbReference>
<dbReference type="PANTHER" id="PTHR42770">
    <property type="entry name" value="AMINO ACID TRANSPORTER-RELATED"/>
    <property type="match status" value="1"/>
</dbReference>
<evidence type="ECO:0000313" key="11">
    <source>
        <dbReference type="Proteomes" id="UP000468990"/>
    </source>
</evidence>
<evidence type="ECO:0000313" key="8">
    <source>
        <dbReference type="EMBL" id="MRX69987.1"/>
    </source>
</evidence>
<evidence type="ECO:0000256" key="6">
    <source>
        <dbReference type="SAM" id="Coils"/>
    </source>
</evidence>